<evidence type="ECO:0000259" key="6">
    <source>
        <dbReference type="Pfam" id="PF01258"/>
    </source>
</evidence>
<evidence type="ECO:0000256" key="4">
    <source>
        <dbReference type="PROSITE-ProRule" id="PRU00510"/>
    </source>
</evidence>
<dbReference type="Gene3D" id="1.20.120.910">
    <property type="entry name" value="DksA, coiled-coil domain"/>
    <property type="match status" value="1"/>
</dbReference>
<comment type="caution">
    <text evidence="7">The sequence shown here is derived from an EMBL/GenBank/DDBJ whole genome shotgun (WGS) entry which is preliminary data.</text>
</comment>
<name>A0ABU1NE18_9BURK</name>
<proteinExistence type="predicted"/>
<evidence type="ECO:0000256" key="5">
    <source>
        <dbReference type="SAM" id="MobiDB-lite"/>
    </source>
</evidence>
<dbReference type="Pfam" id="PF01258">
    <property type="entry name" value="zf-dskA_traR"/>
    <property type="match status" value="1"/>
</dbReference>
<keyword evidence="1" id="KW-0479">Metal-binding</keyword>
<organism evidence="7 8">
    <name type="scientific">Variovorax soli</name>
    <dbReference type="NCBI Taxonomy" id="376815"/>
    <lineage>
        <taxon>Bacteria</taxon>
        <taxon>Pseudomonadati</taxon>
        <taxon>Pseudomonadota</taxon>
        <taxon>Betaproteobacteria</taxon>
        <taxon>Burkholderiales</taxon>
        <taxon>Comamonadaceae</taxon>
        <taxon>Variovorax</taxon>
    </lineage>
</organism>
<feature type="domain" description="Zinc finger DksA/TraR C4-type" evidence="6">
    <location>
        <begin position="85"/>
        <end position="112"/>
    </location>
</feature>
<sequence length="130" mass="14839">MTHLSSEQMQQIEALLAKRESELRSEVHMAKEAGVASPEARPREVKDSVDDADERFLEGLDHVQLLRDQEELRDIQAARQRIRDGSYGRCAECDAPIDFGRLRARPTAQLCLQHQAEWESRNPMVPPFAT</sequence>
<evidence type="ECO:0000313" key="8">
    <source>
        <dbReference type="Proteomes" id="UP001184230"/>
    </source>
</evidence>
<evidence type="ECO:0000313" key="7">
    <source>
        <dbReference type="EMBL" id="MDR6536557.1"/>
    </source>
</evidence>
<dbReference type="InterPro" id="IPR000962">
    <property type="entry name" value="Znf_DskA_TraR"/>
</dbReference>
<dbReference type="InterPro" id="IPR037187">
    <property type="entry name" value="DnaK_N"/>
</dbReference>
<dbReference type="EMBL" id="JAVDRF010000004">
    <property type="protein sequence ID" value="MDR6536557.1"/>
    <property type="molecule type" value="Genomic_DNA"/>
</dbReference>
<feature type="compositionally biased region" description="Basic and acidic residues" evidence="5">
    <location>
        <begin position="40"/>
        <end position="49"/>
    </location>
</feature>
<dbReference type="PROSITE" id="PS51128">
    <property type="entry name" value="ZF_DKSA_2"/>
    <property type="match status" value="1"/>
</dbReference>
<gene>
    <name evidence="7" type="ORF">J2739_002330</name>
</gene>
<dbReference type="PANTHER" id="PTHR33823:SF4">
    <property type="entry name" value="GENERAL STRESS PROTEIN 16O"/>
    <property type="match status" value="1"/>
</dbReference>
<evidence type="ECO:0000256" key="3">
    <source>
        <dbReference type="ARBA" id="ARBA00022833"/>
    </source>
</evidence>
<dbReference type="SUPFAM" id="SSF109635">
    <property type="entry name" value="DnaK suppressor protein DksA, alpha-hairpin domain"/>
    <property type="match status" value="1"/>
</dbReference>
<dbReference type="PANTHER" id="PTHR33823">
    <property type="entry name" value="RNA POLYMERASE-BINDING TRANSCRIPTION FACTOR DKSA-RELATED"/>
    <property type="match status" value="1"/>
</dbReference>
<dbReference type="RefSeq" id="WP_309901679.1">
    <property type="nucleotide sequence ID" value="NZ_JAVDRF010000004.1"/>
</dbReference>
<keyword evidence="8" id="KW-1185">Reference proteome</keyword>
<evidence type="ECO:0000256" key="1">
    <source>
        <dbReference type="ARBA" id="ARBA00022723"/>
    </source>
</evidence>
<keyword evidence="3" id="KW-0862">Zinc</keyword>
<feature type="region of interest" description="Disordered" evidence="5">
    <location>
        <begin position="26"/>
        <end position="49"/>
    </location>
</feature>
<dbReference type="SUPFAM" id="SSF57716">
    <property type="entry name" value="Glucocorticoid receptor-like (DNA-binding domain)"/>
    <property type="match status" value="1"/>
</dbReference>
<feature type="zinc finger region" description="dksA C4-type" evidence="4">
    <location>
        <begin position="90"/>
        <end position="114"/>
    </location>
</feature>
<dbReference type="Proteomes" id="UP001184230">
    <property type="component" value="Unassembled WGS sequence"/>
</dbReference>
<reference evidence="7 8" key="1">
    <citation type="submission" date="2023-07" db="EMBL/GenBank/DDBJ databases">
        <title>Sorghum-associated microbial communities from plants grown in Nebraska, USA.</title>
        <authorList>
            <person name="Schachtman D."/>
        </authorList>
    </citation>
    <scope>NUCLEOTIDE SEQUENCE [LARGE SCALE GENOMIC DNA]</scope>
    <source>
        <strain evidence="7 8">DS1781</strain>
    </source>
</reference>
<evidence type="ECO:0000256" key="2">
    <source>
        <dbReference type="ARBA" id="ARBA00022771"/>
    </source>
</evidence>
<keyword evidence="2" id="KW-0863">Zinc-finger</keyword>
<accession>A0ABU1NE18</accession>
<protein>
    <submittedName>
        <fullName evidence="7">RNA polymerase-binding transcription factor DksA</fullName>
    </submittedName>
</protein>